<dbReference type="InParanoid" id="A0A4S2MWW8"/>
<evidence type="ECO:0000313" key="3">
    <source>
        <dbReference type="Proteomes" id="UP000298138"/>
    </source>
</evidence>
<dbReference type="AlphaFoldDB" id="A0A4S2MWW8"/>
<protein>
    <submittedName>
        <fullName evidence="2">Uncharacterized protein</fullName>
    </submittedName>
</protein>
<feature type="region of interest" description="Disordered" evidence="1">
    <location>
        <begin position="1"/>
        <end position="25"/>
    </location>
</feature>
<proteinExistence type="predicted"/>
<reference evidence="2 3" key="1">
    <citation type="submission" date="2019-04" db="EMBL/GenBank/DDBJ databases">
        <title>Comparative genomics and transcriptomics to analyze fruiting body development in filamentous ascomycetes.</title>
        <authorList>
            <consortium name="DOE Joint Genome Institute"/>
            <person name="Lutkenhaus R."/>
            <person name="Traeger S."/>
            <person name="Breuer J."/>
            <person name="Kuo A."/>
            <person name="Lipzen A."/>
            <person name="Pangilinan J."/>
            <person name="Dilworth D."/>
            <person name="Sandor L."/>
            <person name="Poggeler S."/>
            <person name="Barry K."/>
            <person name="Grigoriev I.V."/>
            <person name="Nowrousian M."/>
        </authorList>
    </citation>
    <scope>NUCLEOTIDE SEQUENCE [LARGE SCALE GENOMIC DNA]</scope>
    <source>
        <strain evidence="2 3">CBS 389.68</strain>
    </source>
</reference>
<organism evidence="2 3">
    <name type="scientific">Ascodesmis nigricans</name>
    <dbReference type="NCBI Taxonomy" id="341454"/>
    <lineage>
        <taxon>Eukaryota</taxon>
        <taxon>Fungi</taxon>
        <taxon>Dikarya</taxon>
        <taxon>Ascomycota</taxon>
        <taxon>Pezizomycotina</taxon>
        <taxon>Pezizomycetes</taxon>
        <taxon>Pezizales</taxon>
        <taxon>Ascodesmidaceae</taxon>
        <taxon>Ascodesmis</taxon>
    </lineage>
</organism>
<dbReference type="Proteomes" id="UP000298138">
    <property type="component" value="Unassembled WGS sequence"/>
</dbReference>
<accession>A0A4S2MWW8</accession>
<feature type="compositionally biased region" description="Low complexity" evidence="1">
    <location>
        <begin position="16"/>
        <end position="25"/>
    </location>
</feature>
<dbReference type="EMBL" id="ML220121">
    <property type="protein sequence ID" value="TGZ81064.1"/>
    <property type="molecule type" value="Genomic_DNA"/>
</dbReference>
<name>A0A4S2MWW8_9PEZI</name>
<keyword evidence="3" id="KW-1185">Reference proteome</keyword>
<sequence length="126" mass="13460">MNTLSTPQSPSPTPPSTSIYIHPPTSLHPFPLPALHSPSTTPGFSPLTPQCLVPPPPLPLLLSLTTVNHNPQPHTSRPPPLSPHIIIIIPQRIPDPQHPASASSSLDGCNLHILRFLPTIPPLTLP</sequence>
<gene>
    <name evidence="2" type="ORF">EX30DRAFT_36279</name>
</gene>
<evidence type="ECO:0000313" key="2">
    <source>
        <dbReference type="EMBL" id="TGZ81064.1"/>
    </source>
</evidence>
<evidence type="ECO:0000256" key="1">
    <source>
        <dbReference type="SAM" id="MobiDB-lite"/>
    </source>
</evidence>